<name>A0A1L9P4X5_ASPVE</name>
<dbReference type="InterPro" id="IPR001279">
    <property type="entry name" value="Metallo-B-lactamas"/>
</dbReference>
<dbReference type="RefSeq" id="XP_040662309.1">
    <property type="nucleotide sequence ID" value="XM_040809661.1"/>
</dbReference>
<evidence type="ECO:0000256" key="2">
    <source>
        <dbReference type="ARBA" id="ARBA00022801"/>
    </source>
</evidence>
<evidence type="ECO:0000259" key="5">
    <source>
        <dbReference type="SMART" id="SM00849"/>
    </source>
</evidence>
<feature type="domain" description="Metallo-beta-lactamase" evidence="5">
    <location>
        <begin position="3"/>
        <end position="174"/>
    </location>
</feature>
<evidence type="ECO:0000256" key="1">
    <source>
        <dbReference type="ARBA" id="ARBA00022722"/>
    </source>
</evidence>
<feature type="compositionally biased region" description="Polar residues" evidence="4">
    <location>
        <begin position="521"/>
        <end position="533"/>
    </location>
</feature>
<sequence>MLKWLLVDYFRKNPERPPPLACFLSHAHSDHLQGLESFRAPFIYCSVATRELLLRIEKYPHRMNFNNGILESRRLHYKHLSKLLRPIPLNTPTEIDLTPRLSIRVTLLDANHCTGAVMFLIEGDGKAVLYTGDIRAEPWWVDGIVRHPVMIPYTLGNKRLDKVYLDTTFSHTGHIFRTFPTKADGIAELLGKLEPYPENTLFYFRAWTFGYEEVWVALAAALKSKIHVDRYQIGLYKSVSSSCREGSGATEAPSLCGFELGNRSIPGCLSEDARSRIHSCEPGVHCSVLSSKNTVYITPIVSRTEDNSDVPEVGAGGGLGDLYQIHELELPDQSSLTKLEQLCSEKIHDPRALSKAKEALLEAFRSKNKTLSLDSYGMKSAHEIPLGELVDILSRGRLGEETAAPWDSRLSTKILDRTGKPLPRSINFPYSRHSSYVELCGLLGALKPRDVYPCTVDPLDWDESISMQRLFGHLCSDSVFIHDQYMREITATENGEPPRKRRRQDATSSTQSTQQSTVTTDNDGISQPSQTSLRAVAESKDALAAVPCSHPSSSEMSTSNPPIISSPPPPLSSGPSQHTPQTLEIIEKYANTSNNASLKIPSLSPETAKVRRNTIRQAWHLLHDDEKSQHNNFLLGSLPSSWPTDREISHQGLSIQETKLPEVVLEGSSKATAVHKPSTENSQSTITVQGGEAPSIHEENPTVDVDVVIDTDYSNTETEHQTLPQPSSQHTISSTAFASQSQNQTAQEVEHDVISDEDYIREHEHPGPETSDQTLGCNSVAQPRPLVRQMPSIRNRMVAYAAAKEDSYDAWASMSLTSAGNNHTEEEVEL</sequence>
<dbReference type="SMART" id="SM00849">
    <property type="entry name" value="Lactamase_B"/>
    <property type="match status" value="1"/>
</dbReference>
<evidence type="ECO:0000256" key="4">
    <source>
        <dbReference type="SAM" id="MobiDB-lite"/>
    </source>
</evidence>
<dbReference type="OrthoDB" id="5561659at2759"/>
<dbReference type="AlphaFoldDB" id="A0A1L9P4X5"/>
<dbReference type="Gene3D" id="3.60.15.10">
    <property type="entry name" value="Ribonuclease Z/Hydroxyacylglutathione hydrolase-like"/>
    <property type="match status" value="1"/>
</dbReference>
<dbReference type="PANTHER" id="PTHR23240:SF8">
    <property type="entry name" value="PROTEIN ARTEMIS"/>
    <property type="match status" value="1"/>
</dbReference>
<dbReference type="PANTHER" id="PTHR23240">
    <property type="entry name" value="DNA CROSS-LINK REPAIR PROTEIN PSO2/SNM1-RELATED"/>
    <property type="match status" value="1"/>
</dbReference>
<feature type="compositionally biased region" description="Polar residues" evidence="4">
    <location>
        <begin position="679"/>
        <end position="688"/>
    </location>
</feature>
<keyword evidence="2" id="KW-0378">Hydrolase</keyword>
<dbReference type="GO" id="GO:0036297">
    <property type="term" value="P:interstrand cross-link repair"/>
    <property type="evidence" value="ECO:0007669"/>
    <property type="project" value="TreeGrafter"/>
</dbReference>
<dbReference type="GeneID" id="63725172"/>
<dbReference type="VEuPathDB" id="FungiDB:ASPVEDRAFT_243211"/>
<accession>A0A1L9P4X5</accession>
<dbReference type="Pfam" id="PF12706">
    <property type="entry name" value="Lactamase_B_2"/>
    <property type="match status" value="1"/>
</dbReference>
<dbReference type="STRING" id="1036611.A0A1L9P4X5"/>
<keyword evidence="7" id="KW-1185">Reference proteome</keyword>
<feature type="region of interest" description="Disordered" evidence="4">
    <location>
        <begin position="672"/>
        <end position="698"/>
    </location>
</feature>
<dbReference type="GO" id="GO:0003684">
    <property type="term" value="F:damaged DNA binding"/>
    <property type="evidence" value="ECO:0007669"/>
    <property type="project" value="TreeGrafter"/>
</dbReference>
<reference evidence="7" key="1">
    <citation type="journal article" date="2017" name="Genome Biol.">
        <title>Comparative genomics reveals high biological diversity and specific adaptations in the industrially and medically important fungal genus Aspergillus.</title>
        <authorList>
            <person name="de Vries R.P."/>
            <person name="Riley R."/>
            <person name="Wiebenga A."/>
            <person name="Aguilar-Osorio G."/>
            <person name="Amillis S."/>
            <person name="Uchima C.A."/>
            <person name="Anderluh G."/>
            <person name="Asadollahi M."/>
            <person name="Askin M."/>
            <person name="Barry K."/>
            <person name="Battaglia E."/>
            <person name="Bayram O."/>
            <person name="Benocci T."/>
            <person name="Braus-Stromeyer S.A."/>
            <person name="Caldana C."/>
            <person name="Canovas D."/>
            <person name="Cerqueira G.C."/>
            <person name="Chen F."/>
            <person name="Chen W."/>
            <person name="Choi C."/>
            <person name="Clum A."/>
            <person name="Dos Santos R.A."/>
            <person name="Damasio A.R."/>
            <person name="Diallinas G."/>
            <person name="Emri T."/>
            <person name="Fekete E."/>
            <person name="Flipphi M."/>
            <person name="Freyberg S."/>
            <person name="Gallo A."/>
            <person name="Gournas C."/>
            <person name="Habgood R."/>
            <person name="Hainaut M."/>
            <person name="Harispe M.L."/>
            <person name="Henrissat B."/>
            <person name="Hilden K.S."/>
            <person name="Hope R."/>
            <person name="Hossain A."/>
            <person name="Karabika E."/>
            <person name="Karaffa L."/>
            <person name="Karanyi Z."/>
            <person name="Krasevec N."/>
            <person name="Kuo A."/>
            <person name="Kusch H."/>
            <person name="LaButti K."/>
            <person name="Lagendijk E.L."/>
            <person name="Lapidus A."/>
            <person name="Levasseur A."/>
            <person name="Lindquist E."/>
            <person name="Lipzen A."/>
            <person name="Logrieco A.F."/>
            <person name="MacCabe A."/>
            <person name="Maekelae M.R."/>
            <person name="Malavazi I."/>
            <person name="Melin P."/>
            <person name="Meyer V."/>
            <person name="Mielnichuk N."/>
            <person name="Miskei M."/>
            <person name="Molnar A.P."/>
            <person name="Mule G."/>
            <person name="Ngan C.Y."/>
            <person name="Orejas M."/>
            <person name="Orosz E."/>
            <person name="Ouedraogo J.P."/>
            <person name="Overkamp K.M."/>
            <person name="Park H.-S."/>
            <person name="Perrone G."/>
            <person name="Piumi F."/>
            <person name="Punt P.J."/>
            <person name="Ram A.F."/>
            <person name="Ramon A."/>
            <person name="Rauscher S."/>
            <person name="Record E."/>
            <person name="Riano-Pachon D.M."/>
            <person name="Robert V."/>
            <person name="Roehrig J."/>
            <person name="Ruller R."/>
            <person name="Salamov A."/>
            <person name="Salih N.S."/>
            <person name="Samson R.A."/>
            <person name="Sandor E."/>
            <person name="Sanguinetti M."/>
            <person name="Schuetze T."/>
            <person name="Sepcic K."/>
            <person name="Shelest E."/>
            <person name="Sherlock G."/>
            <person name="Sophianopoulou V."/>
            <person name="Squina F.M."/>
            <person name="Sun H."/>
            <person name="Susca A."/>
            <person name="Todd R.B."/>
            <person name="Tsang A."/>
            <person name="Unkles S.E."/>
            <person name="van de Wiele N."/>
            <person name="van Rossen-Uffink D."/>
            <person name="Oliveira J.V."/>
            <person name="Vesth T.C."/>
            <person name="Visser J."/>
            <person name="Yu J.-H."/>
            <person name="Zhou M."/>
            <person name="Andersen M.R."/>
            <person name="Archer D.B."/>
            <person name="Baker S.E."/>
            <person name="Benoit I."/>
            <person name="Brakhage A.A."/>
            <person name="Braus G.H."/>
            <person name="Fischer R."/>
            <person name="Frisvad J.C."/>
            <person name="Goldman G.H."/>
            <person name="Houbraken J."/>
            <person name="Oakley B."/>
            <person name="Pocsi I."/>
            <person name="Scazzocchio C."/>
            <person name="Seiboth B."/>
            <person name="vanKuyk P.A."/>
            <person name="Wortman J."/>
            <person name="Dyer P.S."/>
            <person name="Grigoriev I.V."/>
        </authorList>
    </citation>
    <scope>NUCLEOTIDE SEQUENCE [LARGE SCALE GENOMIC DNA]</scope>
    <source>
        <strain evidence="7">CBS 583.65</strain>
    </source>
</reference>
<gene>
    <name evidence="6" type="ORF">ASPVEDRAFT_243211</name>
</gene>
<dbReference type="EMBL" id="KV878125">
    <property type="protein sequence ID" value="OJI96546.1"/>
    <property type="molecule type" value="Genomic_DNA"/>
</dbReference>
<dbReference type="InterPro" id="IPR036866">
    <property type="entry name" value="RibonucZ/Hydroxyglut_hydro"/>
</dbReference>
<dbReference type="GO" id="GO:0006303">
    <property type="term" value="P:double-strand break repair via nonhomologous end joining"/>
    <property type="evidence" value="ECO:0007669"/>
    <property type="project" value="TreeGrafter"/>
</dbReference>
<evidence type="ECO:0000313" key="7">
    <source>
        <dbReference type="Proteomes" id="UP000184073"/>
    </source>
</evidence>
<dbReference type="SUPFAM" id="SSF56281">
    <property type="entry name" value="Metallo-hydrolase/oxidoreductase"/>
    <property type="match status" value="1"/>
</dbReference>
<feature type="compositionally biased region" description="Low complexity" evidence="4">
    <location>
        <begin position="507"/>
        <end position="520"/>
    </location>
</feature>
<keyword evidence="1" id="KW-0540">Nuclease</keyword>
<keyword evidence="3" id="KW-0269">Exonuclease</keyword>
<organism evidence="6 7">
    <name type="scientific">Aspergillus versicolor CBS 583.65</name>
    <dbReference type="NCBI Taxonomy" id="1036611"/>
    <lineage>
        <taxon>Eukaryota</taxon>
        <taxon>Fungi</taxon>
        <taxon>Dikarya</taxon>
        <taxon>Ascomycota</taxon>
        <taxon>Pezizomycotina</taxon>
        <taxon>Eurotiomycetes</taxon>
        <taxon>Eurotiomycetidae</taxon>
        <taxon>Eurotiales</taxon>
        <taxon>Aspergillaceae</taxon>
        <taxon>Aspergillus</taxon>
        <taxon>Aspergillus subgen. Nidulantes</taxon>
    </lineage>
</organism>
<proteinExistence type="predicted"/>
<evidence type="ECO:0000256" key="3">
    <source>
        <dbReference type="ARBA" id="ARBA00022839"/>
    </source>
</evidence>
<dbReference type="GO" id="GO:0000723">
    <property type="term" value="P:telomere maintenance"/>
    <property type="evidence" value="ECO:0007669"/>
    <property type="project" value="TreeGrafter"/>
</dbReference>
<dbReference type="GO" id="GO:0035312">
    <property type="term" value="F:5'-3' DNA exonuclease activity"/>
    <property type="evidence" value="ECO:0007669"/>
    <property type="project" value="TreeGrafter"/>
</dbReference>
<feature type="region of interest" description="Disordered" evidence="4">
    <location>
        <begin position="490"/>
        <end position="579"/>
    </location>
</feature>
<dbReference type="Proteomes" id="UP000184073">
    <property type="component" value="Unassembled WGS sequence"/>
</dbReference>
<protein>
    <recommendedName>
        <fullName evidence="5">Metallo-beta-lactamase domain-containing protein</fullName>
    </recommendedName>
</protein>
<evidence type="ECO:0000313" key="6">
    <source>
        <dbReference type="EMBL" id="OJI96546.1"/>
    </source>
</evidence>